<sequence length="257" mass="26566">MIGLPPDLLAQLGGVLWSSFAVFLRVSALVSLLPAFGERSIPTRVKLGVAMAFTLVVAPSVSIAVPDGGLMPLVQLVLTEILIGLTLGIGLRLLVLALQTAGSMAAQATSLSQILGGAAADPAPAMGHFLTLSGLALATLMGVHIRAAQFLIDSYSLFPVGAAPTATDLSRWGVSQVSRSFALAFGLAMPFVIASLIYNLALGVINRAMPQLMVAFVGAPAITFAGLFLLFAGTPIILAVWSDVLFQYLLDPIGAPE</sequence>
<evidence type="ECO:0000313" key="8">
    <source>
        <dbReference type="EMBL" id="SMX42092.1"/>
    </source>
</evidence>
<dbReference type="AlphaFoldDB" id="A0A238KJ41"/>
<keyword evidence="4 7" id="KW-0812">Transmembrane</keyword>
<feature type="transmembrane region" description="Helical" evidence="7">
    <location>
        <begin position="181"/>
        <end position="202"/>
    </location>
</feature>
<dbReference type="GO" id="GO:0006605">
    <property type="term" value="P:protein targeting"/>
    <property type="evidence" value="ECO:0007669"/>
    <property type="project" value="InterPro"/>
</dbReference>
<organism evidence="8 9">
    <name type="scientific">Ruegeria arenilitoris</name>
    <dbReference type="NCBI Taxonomy" id="1173585"/>
    <lineage>
        <taxon>Bacteria</taxon>
        <taxon>Pseudomonadati</taxon>
        <taxon>Pseudomonadota</taxon>
        <taxon>Alphaproteobacteria</taxon>
        <taxon>Rhodobacterales</taxon>
        <taxon>Roseobacteraceae</taxon>
        <taxon>Ruegeria</taxon>
    </lineage>
</organism>
<keyword evidence="8" id="KW-0969">Cilium</keyword>
<feature type="transmembrane region" description="Helical" evidence="7">
    <location>
        <begin position="15"/>
        <end position="35"/>
    </location>
</feature>
<evidence type="ECO:0000256" key="6">
    <source>
        <dbReference type="ARBA" id="ARBA00023136"/>
    </source>
</evidence>
<dbReference type="EMBL" id="FXYG01000002">
    <property type="protein sequence ID" value="SMX42092.1"/>
    <property type="molecule type" value="Genomic_DNA"/>
</dbReference>
<feature type="transmembrane region" description="Helical" evidence="7">
    <location>
        <begin position="77"/>
        <end position="98"/>
    </location>
</feature>
<dbReference type="OrthoDB" id="9779817at2"/>
<evidence type="ECO:0000256" key="3">
    <source>
        <dbReference type="ARBA" id="ARBA00022475"/>
    </source>
</evidence>
<keyword evidence="6 7" id="KW-0472">Membrane</keyword>
<dbReference type="GO" id="GO:0005886">
    <property type="term" value="C:plasma membrane"/>
    <property type="evidence" value="ECO:0007669"/>
    <property type="project" value="UniProtKB-SubCell"/>
</dbReference>
<dbReference type="RefSeq" id="WP_093963647.1">
    <property type="nucleotide sequence ID" value="NZ_FXYG01000002.1"/>
</dbReference>
<dbReference type="PANTHER" id="PTHR30065">
    <property type="entry name" value="FLAGELLAR BIOSYNTHETIC PROTEIN FLIR"/>
    <property type="match status" value="1"/>
</dbReference>
<dbReference type="PANTHER" id="PTHR30065:SF8">
    <property type="entry name" value="FLAGELLAR BIOSYNTHETIC PROTEIN FLIR"/>
    <property type="match status" value="1"/>
</dbReference>
<keyword evidence="5 7" id="KW-1133">Transmembrane helix</keyword>
<reference evidence="9" key="1">
    <citation type="submission" date="2017-05" db="EMBL/GenBank/DDBJ databases">
        <authorList>
            <person name="Rodrigo-Torres L."/>
            <person name="Arahal R. D."/>
            <person name="Lucena T."/>
        </authorList>
    </citation>
    <scope>NUCLEOTIDE SEQUENCE [LARGE SCALE GENOMIC DNA]</scope>
    <source>
        <strain evidence="9">CECT 8715</strain>
    </source>
</reference>
<keyword evidence="3" id="KW-1003">Cell membrane</keyword>
<dbReference type="Proteomes" id="UP000202485">
    <property type="component" value="Unassembled WGS sequence"/>
</dbReference>
<dbReference type="Pfam" id="PF01311">
    <property type="entry name" value="Bac_export_1"/>
    <property type="match status" value="1"/>
</dbReference>
<keyword evidence="8" id="KW-0282">Flagellum</keyword>
<keyword evidence="9" id="KW-1185">Reference proteome</keyword>
<protein>
    <submittedName>
        <fullName evidence="8">Flagellar biosynthesis protein FliR</fullName>
    </submittedName>
</protein>
<keyword evidence="8" id="KW-0966">Cell projection</keyword>
<name>A0A238KJ41_9RHOB</name>
<dbReference type="InterPro" id="IPR002010">
    <property type="entry name" value="T3SS_IM_R"/>
</dbReference>
<evidence type="ECO:0000256" key="7">
    <source>
        <dbReference type="SAM" id="Phobius"/>
    </source>
</evidence>
<evidence type="ECO:0000256" key="4">
    <source>
        <dbReference type="ARBA" id="ARBA00022692"/>
    </source>
</evidence>
<evidence type="ECO:0000256" key="1">
    <source>
        <dbReference type="ARBA" id="ARBA00004651"/>
    </source>
</evidence>
<comment type="similarity">
    <text evidence="2">Belongs to the FliR/MopE/SpaR family.</text>
</comment>
<feature type="transmembrane region" description="Helical" evidence="7">
    <location>
        <begin position="129"/>
        <end position="152"/>
    </location>
</feature>
<evidence type="ECO:0000256" key="2">
    <source>
        <dbReference type="ARBA" id="ARBA00009772"/>
    </source>
</evidence>
<feature type="transmembrane region" description="Helical" evidence="7">
    <location>
        <begin position="214"/>
        <end position="241"/>
    </location>
</feature>
<dbReference type="PRINTS" id="PR00953">
    <property type="entry name" value="TYPE3IMRPROT"/>
</dbReference>
<gene>
    <name evidence="8" type="ORF">RUA8715_02161</name>
</gene>
<evidence type="ECO:0000313" key="9">
    <source>
        <dbReference type="Proteomes" id="UP000202485"/>
    </source>
</evidence>
<proteinExistence type="inferred from homology"/>
<accession>A0A238KJ41</accession>
<comment type="subcellular location">
    <subcellularLocation>
        <location evidence="1">Cell membrane</location>
        <topology evidence="1">Multi-pass membrane protein</topology>
    </subcellularLocation>
</comment>
<feature type="transmembrane region" description="Helical" evidence="7">
    <location>
        <begin position="47"/>
        <end position="65"/>
    </location>
</feature>
<evidence type="ECO:0000256" key="5">
    <source>
        <dbReference type="ARBA" id="ARBA00022989"/>
    </source>
</evidence>